<dbReference type="Gene3D" id="3.10.28.20">
    <property type="entry name" value="Acetamidase/Formamidase-like domains"/>
    <property type="match status" value="1"/>
</dbReference>
<dbReference type="PANTHER" id="PTHR31891">
    <property type="entry name" value="FORMAMIDASE C869.04-RELATED"/>
    <property type="match status" value="1"/>
</dbReference>
<reference evidence="1 2" key="1">
    <citation type="submission" date="2018-06" db="EMBL/GenBank/DDBJ databases">
        <authorList>
            <consortium name="Pathogen Informatics"/>
            <person name="Doyle S."/>
        </authorList>
    </citation>
    <scope>NUCLEOTIDE SEQUENCE [LARGE SCALE GENOMIC DNA]</scope>
    <source>
        <strain evidence="1 2">NCTC12151</strain>
    </source>
</reference>
<dbReference type="SUPFAM" id="SSF141130">
    <property type="entry name" value="Acetamidase/Formamidase-like"/>
    <property type="match status" value="1"/>
</dbReference>
<sequence length="299" mass="31453">MTVIPRTQLVYAMSADNAPACRVPAGTELLFQTCDCFEDQITSTETPFSSLDWQRINPATGPVWIEGAEPGDSLKVTIKRITITSSQAVMVTLPQLGVLGDELTESQVHSVALVDGVALLPGGIRAPVSPMIGVIGVAPEGEAVSCGTPGDHGGNMDSKVIREGATLWLPVNVPGALLALGDLHAGMGDGEVSGCGLEVAGEVLLSVEVVKGRPYPLPMVVDSTRVYTLASEIQLDDAAARATKNMSRLLVERGGLNPPDAISLMSIIGDLQVCQVVDPQKTSRFSMPREALELLGIRF</sequence>
<dbReference type="InterPro" id="IPR004304">
    <property type="entry name" value="FmdA_AmdA"/>
</dbReference>
<dbReference type="KEGG" id="lri:NCTC12151_02516"/>
<dbReference type="OrthoDB" id="9785236at2"/>
<dbReference type="Proteomes" id="UP000249005">
    <property type="component" value="Chromosome 1"/>
</dbReference>
<dbReference type="PANTHER" id="PTHR31891:SF1">
    <property type="entry name" value="FORMAMIDASE C869.04-RELATED"/>
    <property type="match status" value="1"/>
</dbReference>
<keyword evidence="2" id="KW-1185">Reference proteome</keyword>
<proteinExistence type="predicted"/>
<dbReference type="EC" id="3.5.1.49" evidence="1"/>
<dbReference type="Pfam" id="PF03069">
    <property type="entry name" value="FmdA_AmdA"/>
    <property type="match status" value="2"/>
</dbReference>
<dbReference type="EMBL" id="LS483470">
    <property type="protein sequence ID" value="SQI42268.1"/>
    <property type="molecule type" value="Genomic_DNA"/>
</dbReference>
<evidence type="ECO:0000313" key="1">
    <source>
        <dbReference type="EMBL" id="SQI42268.1"/>
    </source>
</evidence>
<evidence type="ECO:0000313" key="2">
    <source>
        <dbReference type="Proteomes" id="UP000249005"/>
    </source>
</evidence>
<dbReference type="Gene3D" id="2.60.120.580">
    <property type="entry name" value="Acetamidase/Formamidase-like domains"/>
    <property type="match status" value="1"/>
</dbReference>
<accession>A0A2X4V2E2</accession>
<dbReference type="Gene3D" id="2.40.10.120">
    <property type="match status" value="1"/>
</dbReference>
<dbReference type="RefSeq" id="WP_111740949.1">
    <property type="nucleotide sequence ID" value="NZ_LR698987.1"/>
</dbReference>
<keyword evidence="1" id="KW-0378">Hydrolase</keyword>
<organism evidence="1 2">
    <name type="scientific">Leminorella richardii</name>
    <dbReference type="NCBI Taxonomy" id="158841"/>
    <lineage>
        <taxon>Bacteria</taxon>
        <taxon>Pseudomonadati</taxon>
        <taxon>Pseudomonadota</taxon>
        <taxon>Gammaproteobacteria</taxon>
        <taxon>Enterobacterales</taxon>
        <taxon>Budviciaceae</taxon>
        <taxon>Leminorella</taxon>
    </lineage>
</organism>
<gene>
    <name evidence="1" type="primary">fmdA</name>
    <name evidence="1" type="ORF">NCTC12151_02516</name>
</gene>
<protein>
    <submittedName>
        <fullName evidence="1">Formamidase</fullName>
        <ecNumber evidence="1">3.5.1.49</ecNumber>
    </submittedName>
</protein>
<dbReference type="GO" id="GO:0004328">
    <property type="term" value="F:formamidase activity"/>
    <property type="evidence" value="ECO:0007669"/>
    <property type="project" value="UniProtKB-EC"/>
</dbReference>
<dbReference type="AlphaFoldDB" id="A0A2X4V2E2"/>
<name>A0A2X4V2E2_9GAMM</name>